<feature type="domain" description="SLH" evidence="1">
    <location>
        <begin position="1138"/>
        <end position="1208"/>
    </location>
</feature>
<feature type="domain" description="SLH" evidence="1">
    <location>
        <begin position="1005"/>
        <end position="1067"/>
    </location>
</feature>
<dbReference type="EMBL" id="JARLKZ010000022">
    <property type="protein sequence ID" value="MEC0243198.1"/>
    <property type="molecule type" value="Genomic_DNA"/>
</dbReference>
<name>A0ABU6GU02_9BACL</name>
<gene>
    <name evidence="2" type="ORF">P4H66_25625</name>
</gene>
<dbReference type="InterPro" id="IPR001119">
    <property type="entry name" value="SLH_dom"/>
</dbReference>
<evidence type="ECO:0000259" key="1">
    <source>
        <dbReference type="PROSITE" id="PS51272"/>
    </source>
</evidence>
<organism evidence="2 3">
    <name type="scientific">Paenibacillus dokdonensis</name>
    <dbReference type="NCBI Taxonomy" id="2567944"/>
    <lineage>
        <taxon>Bacteria</taxon>
        <taxon>Bacillati</taxon>
        <taxon>Bacillota</taxon>
        <taxon>Bacilli</taxon>
        <taxon>Bacillales</taxon>
        <taxon>Paenibacillaceae</taxon>
        <taxon>Paenibacillus</taxon>
    </lineage>
</organism>
<keyword evidence="3" id="KW-1185">Reference proteome</keyword>
<proteinExistence type="predicted"/>
<accession>A0ABU6GU02</accession>
<comment type="caution">
    <text evidence="2">The sequence shown here is derived from an EMBL/GenBank/DDBJ whole genome shotgun (WGS) entry which is preliminary data.</text>
</comment>
<dbReference type="Proteomes" id="UP001344632">
    <property type="component" value="Unassembled WGS sequence"/>
</dbReference>
<dbReference type="Pfam" id="PF00395">
    <property type="entry name" value="SLH"/>
    <property type="match status" value="3"/>
</dbReference>
<reference evidence="2 3" key="1">
    <citation type="submission" date="2023-03" db="EMBL/GenBank/DDBJ databases">
        <title>Bacillus Genome Sequencing.</title>
        <authorList>
            <person name="Dunlap C."/>
        </authorList>
    </citation>
    <scope>NUCLEOTIDE SEQUENCE [LARGE SCALE GENOMIC DNA]</scope>
    <source>
        <strain evidence="2 3">BD-525</strain>
    </source>
</reference>
<protein>
    <submittedName>
        <fullName evidence="2">S-layer homology domain-containing protein</fullName>
    </submittedName>
</protein>
<evidence type="ECO:0000313" key="2">
    <source>
        <dbReference type="EMBL" id="MEC0243198.1"/>
    </source>
</evidence>
<sequence length="1208" mass="131315">MSNRLRAIFSIMLTAVLMVSFFPPGLVKAASDPVVGQYFQFKKFSTDQSSPTMVNSETVDLEGSFNGVSADSISFQVDSLIGDKVIPGMNGADVKPIVENEKNFTFPGIKLSQGLNRITVSGITGNGSKASGAAYVNFSNVPAIYDIKLPDGTPLTEDKQTIVHNANLTLMLQAPNAVEVMVNNTKMYNGGSATFILNDIKLNPGLNKLNFVAITDMGTHTYSVSREVIYAPEEMGTPYNTVIGTTKVDDGTIISGTVSGKLSGSIIFNNPSNPATPPVDPKTFDVSISTGAATGVVFNSTATITKKTVLGSSVVFEYVTDTDVDLNKSGDYSIFYNNITYGTMGVLPLKFSYHKDATAYITGIEQLYSVTSSGNKVSYTSSAQFTEGNLFELPVWIKVKTNDSSAAKDVSISSLQKGVESGSLTKEEFTDQSGYKVYKITGLPAGEQILKFSVKNSDGDVEDQKQFAINYISAPFIELTNIYNNQVFTNVNQFTEINGRLVNFTAADKDKLQLSINGNTQTLKVGTDFKFNITVTGDSMKLVGGPNKISISGTANGIPVSTNITVYLFPDNLPAVDGLKPLPVGQTKDTDQLFKPTANLQYSTYETNADIQFVVTNTEEVVVMVDGKQLVVSNRVGSTDEWKSKDADGNDYGALHAVKTGLNGYQFTLDNIALPKTGLKSIVVQARLGAASVSQTLQITRELSPYVILSPKLPNESVIKQNFMDVSIKADGADQVLLGKTPMVKGEQDIFRLELDGLKKGKNTIKFTVVQGTQKINGSFDVTYSDEVIQGAQFKTKLTTSGKLTAFKGDVAIQFPKGTMLRDATPSAGSSNTPTINLFDSQNILLGIADPQDGRTVKLYNPVGEKEGNVYQDGKLVRIDANSYAATLLIPKQHFGYASNMYWIDPGYFKQPLLTTDFETVVATHPYKKNNEFFGNHLGKWLEPTQQGTITLSYDPNLTNAASEGISIWKNDGTSWVNMGGKVNTGKKTITSTFDGFGYYAVMSLRYSYDDIVAHPTARPDLELMLAKGIMNPKDSNQFNVYGELSRGEFATMLVKMLDIPLDYDPNNLTFGDVPKYGDYRWDYRYIETAVKKGIIRGIAPRVFSPNAALSREEAANMVARAMNLKLGQQDKDLAALQKSFTDANTISSPYSITSILAVTKAGIITGIPNKLLQGQKKVTYRFDPNAKLNRADGAVIAKRVMAKMKKL</sequence>
<dbReference type="RefSeq" id="WP_326090932.1">
    <property type="nucleotide sequence ID" value="NZ_JARLKZ010000022.1"/>
</dbReference>
<evidence type="ECO:0000313" key="3">
    <source>
        <dbReference type="Proteomes" id="UP001344632"/>
    </source>
</evidence>
<dbReference type="PROSITE" id="PS51272">
    <property type="entry name" value="SLH"/>
    <property type="match status" value="3"/>
</dbReference>
<feature type="domain" description="SLH" evidence="1">
    <location>
        <begin position="1068"/>
        <end position="1133"/>
    </location>
</feature>